<accession>B6AN38</accession>
<name>B6AN38_9BACT</name>
<dbReference type="AlphaFoldDB" id="B6AN38"/>
<proteinExistence type="predicted"/>
<gene>
    <name evidence="1" type="ORF">CGL2_11389051a</name>
</gene>
<reference evidence="1" key="1">
    <citation type="journal article" date="2004" name="Nature">
        <title>Community structure and metabolism through reconstruction of microbial genomes from the environment.</title>
        <authorList>
            <person name="Tyson G.W."/>
            <person name="Chapman J."/>
            <person name="Hugenholtz P."/>
            <person name="Allen E.E."/>
            <person name="Ram R.J."/>
            <person name="Richardson P.M."/>
            <person name="Solovyev V.V."/>
            <person name="Rubin E.M."/>
            <person name="Rokhsar D.S."/>
            <person name="Banfield J.F."/>
        </authorList>
    </citation>
    <scope>NUCLEOTIDE SEQUENCE [LARGE SCALE GENOMIC DNA]</scope>
</reference>
<protein>
    <submittedName>
        <fullName evidence="1">Uncharacterized protein</fullName>
    </submittedName>
</protein>
<evidence type="ECO:0000313" key="1">
    <source>
        <dbReference type="EMBL" id="EDZ39895.1"/>
    </source>
</evidence>
<reference evidence="1" key="2">
    <citation type="journal article" date="2008" name="PLoS Biol.">
        <title>Population genomic analysis of strain variation in Leptospirillum group II bacteria involved in acid mine drainage formation.</title>
        <authorList>
            <person name="Simmons S.L."/>
            <person name="Dibartolo G."/>
            <person name="Denef V.J."/>
            <person name="Goltsman D.S."/>
            <person name="Thelen M.P."/>
            <person name="Banfield J.F."/>
        </authorList>
    </citation>
    <scope>NUCLEOTIDE SEQUENCE [LARGE SCALE GENOMIC DNA]</scope>
</reference>
<sequence length="204" mass="23506">MKEVPDFFKRMQQAERERKRRINALPEVARKEIEGILCAKEIPQAPLIEALNSICIESRTLGPSMTPEERKNAIQFVKLMQKAIILFQKCPPLREHADYLIEIGAQEWGGMREPIVGMTELLSLSNWIAQGHKDKNNIKHRIVKKVLIVLSLREIKIPRNHRQNDSSTEALPYQICRVMLETVLGENPGDFSHIYETEARSITQ</sequence>
<dbReference type="EMBL" id="DS995259">
    <property type="protein sequence ID" value="EDZ39895.1"/>
    <property type="molecule type" value="Genomic_DNA"/>
</dbReference>
<organism evidence="1">
    <name type="scientific">Leptospirillum sp. Group II '5-way CG'</name>
    <dbReference type="NCBI Taxonomy" id="419541"/>
    <lineage>
        <taxon>Bacteria</taxon>
        <taxon>Pseudomonadati</taxon>
        <taxon>Nitrospirota</taxon>
        <taxon>Nitrospiria</taxon>
        <taxon>Nitrospirales</taxon>
        <taxon>Nitrospiraceae</taxon>
        <taxon>Leptospirillum</taxon>
    </lineage>
</organism>